<dbReference type="SUPFAM" id="SSF141457">
    <property type="entry name" value="BH3618-like"/>
    <property type="match status" value="1"/>
</dbReference>
<dbReference type="AlphaFoldDB" id="A0A6J7JEF0"/>
<reference evidence="4" key="1">
    <citation type="submission" date="2020-05" db="EMBL/GenBank/DDBJ databases">
        <authorList>
            <person name="Chiriac C."/>
            <person name="Salcher M."/>
            <person name="Ghai R."/>
            <person name="Kavagutti S V."/>
        </authorList>
    </citation>
    <scope>NUCLEOTIDE SEQUENCE</scope>
</reference>
<dbReference type="PANTHER" id="PTHR39190">
    <property type="entry name" value="FLAGELLAR ASSEMBLY FACTOR FLIW"/>
    <property type="match status" value="1"/>
</dbReference>
<dbReference type="InterPro" id="IPR024046">
    <property type="entry name" value="Flagellar_assmbl_FliW_dom_sf"/>
</dbReference>
<sequence>MALTLHSTRFGDLEVTDEESIDFPDGLVGLPGTRWALLRRDGDDAPFAWLQSLDEPDLALPVTRPETFFPGFDVVLDEGDVPADLGDPDAVDVWVVVRAIGPIEDFTANLRAPILLAGGVGRQVINRADDAPLRAPLVAGGAA</sequence>
<evidence type="ECO:0000313" key="4">
    <source>
        <dbReference type="EMBL" id="CAB4941580.1"/>
    </source>
</evidence>
<evidence type="ECO:0000256" key="2">
    <source>
        <dbReference type="ARBA" id="ARBA00022795"/>
    </source>
</evidence>
<accession>A0A6J7JEF0</accession>
<organism evidence="4">
    <name type="scientific">freshwater metagenome</name>
    <dbReference type="NCBI Taxonomy" id="449393"/>
    <lineage>
        <taxon>unclassified sequences</taxon>
        <taxon>metagenomes</taxon>
        <taxon>ecological metagenomes</taxon>
    </lineage>
</organism>
<protein>
    <submittedName>
        <fullName evidence="4">Unannotated protein</fullName>
    </submittedName>
</protein>
<dbReference type="EMBL" id="CAFBMK010000250">
    <property type="protein sequence ID" value="CAB4941580.1"/>
    <property type="molecule type" value="Genomic_DNA"/>
</dbReference>
<dbReference type="PANTHER" id="PTHR39190:SF1">
    <property type="entry name" value="FLAGELLAR ASSEMBLY FACTOR FLIW"/>
    <property type="match status" value="1"/>
</dbReference>
<dbReference type="InterPro" id="IPR003775">
    <property type="entry name" value="Flagellar_assembly_factor_FliW"/>
</dbReference>
<name>A0A6J7JEF0_9ZZZZ</name>
<evidence type="ECO:0000256" key="1">
    <source>
        <dbReference type="ARBA" id="ARBA00022490"/>
    </source>
</evidence>
<keyword evidence="2" id="KW-1005">Bacterial flagellum biogenesis</keyword>
<keyword evidence="3" id="KW-0810">Translation regulation</keyword>
<dbReference type="Pfam" id="PF02623">
    <property type="entry name" value="FliW"/>
    <property type="match status" value="1"/>
</dbReference>
<gene>
    <name evidence="4" type="ORF">UFOPK3564_02989</name>
</gene>
<proteinExistence type="predicted"/>
<keyword evidence="1" id="KW-0963">Cytoplasm</keyword>
<dbReference type="GO" id="GO:0006417">
    <property type="term" value="P:regulation of translation"/>
    <property type="evidence" value="ECO:0007669"/>
    <property type="project" value="UniProtKB-KW"/>
</dbReference>
<dbReference type="Gene3D" id="2.30.290.10">
    <property type="entry name" value="BH3618-like"/>
    <property type="match status" value="1"/>
</dbReference>
<dbReference type="GO" id="GO:0044780">
    <property type="term" value="P:bacterial-type flagellum assembly"/>
    <property type="evidence" value="ECO:0007669"/>
    <property type="project" value="InterPro"/>
</dbReference>
<evidence type="ECO:0000256" key="3">
    <source>
        <dbReference type="ARBA" id="ARBA00022845"/>
    </source>
</evidence>